<keyword evidence="7" id="KW-0408">Iron</keyword>
<keyword evidence="3 12" id="KW-1134">Transmembrane beta strand</keyword>
<dbReference type="PROSITE" id="PS52016">
    <property type="entry name" value="TONB_DEPENDENT_REC_3"/>
    <property type="match status" value="1"/>
</dbReference>
<evidence type="ECO:0000256" key="7">
    <source>
        <dbReference type="ARBA" id="ARBA00023004"/>
    </source>
</evidence>
<evidence type="ECO:0000256" key="11">
    <source>
        <dbReference type="ARBA" id="ARBA00023237"/>
    </source>
</evidence>
<evidence type="ECO:0000256" key="8">
    <source>
        <dbReference type="ARBA" id="ARBA00023065"/>
    </source>
</evidence>
<dbReference type="InterPro" id="IPR000531">
    <property type="entry name" value="Beta-barrel_TonB"/>
</dbReference>
<dbReference type="InterPro" id="IPR039426">
    <property type="entry name" value="TonB-dep_rcpt-like"/>
</dbReference>
<evidence type="ECO:0000256" key="5">
    <source>
        <dbReference type="ARBA" id="ARBA00022692"/>
    </source>
</evidence>
<keyword evidence="4" id="KW-0410">Iron transport</keyword>
<dbReference type="AlphaFoldDB" id="A0A258FC78"/>
<evidence type="ECO:0000313" key="15">
    <source>
        <dbReference type="Proteomes" id="UP000215595"/>
    </source>
</evidence>
<dbReference type="PANTHER" id="PTHR32552:SF68">
    <property type="entry name" value="FERRICHROME OUTER MEMBRANE TRANSPORTER_PHAGE RECEPTOR"/>
    <property type="match status" value="1"/>
</dbReference>
<keyword evidence="9" id="KW-0798">TonB box</keyword>
<dbReference type="SUPFAM" id="SSF56935">
    <property type="entry name" value="Porins"/>
    <property type="match status" value="1"/>
</dbReference>
<keyword evidence="6" id="KW-0732">Signal</keyword>
<evidence type="ECO:0000256" key="1">
    <source>
        <dbReference type="ARBA" id="ARBA00004571"/>
    </source>
</evidence>
<protein>
    <recommendedName>
        <fullName evidence="13">TonB-dependent receptor-like beta-barrel domain-containing protein</fullName>
    </recommendedName>
</protein>
<dbReference type="Pfam" id="PF00593">
    <property type="entry name" value="TonB_dep_Rec_b-barrel"/>
    <property type="match status" value="1"/>
</dbReference>
<gene>
    <name evidence="14" type="ORF">B7Z01_14840</name>
</gene>
<reference evidence="14 15" key="1">
    <citation type="submission" date="2017-03" db="EMBL/GenBank/DDBJ databases">
        <title>Lifting the veil on microbial sulfur biogeochemistry in mining wastewaters.</title>
        <authorList>
            <person name="Kantor R.S."/>
            <person name="Colenbrander Nelson T."/>
            <person name="Marshall S."/>
            <person name="Bennett D."/>
            <person name="Apte S."/>
            <person name="Camacho D."/>
            <person name="Thomas B.C."/>
            <person name="Warren L.A."/>
            <person name="Banfield J.F."/>
        </authorList>
    </citation>
    <scope>NUCLEOTIDE SEQUENCE [LARGE SCALE GENOMIC DNA]</scope>
    <source>
        <strain evidence="14">32-69-9</strain>
    </source>
</reference>
<comment type="subcellular location">
    <subcellularLocation>
        <location evidence="1 12">Cell outer membrane</location>
        <topology evidence="1 12">Multi-pass membrane protein</topology>
    </subcellularLocation>
</comment>
<feature type="domain" description="TonB-dependent receptor-like beta-barrel" evidence="13">
    <location>
        <begin position="2"/>
        <end position="162"/>
    </location>
</feature>
<dbReference type="PANTHER" id="PTHR32552">
    <property type="entry name" value="FERRICHROME IRON RECEPTOR-RELATED"/>
    <property type="match status" value="1"/>
</dbReference>
<keyword evidence="10 12" id="KW-0472">Membrane</keyword>
<dbReference type="Gene3D" id="2.40.170.20">
    <property type="entry name" value="TonB-dependent receptor, beta-barrel domain"/>
    <property type="match status" value="1"/>
</dbReference>
<sequence>MEPERFTNHEIGLKWQAQPNLIVTAALFQLDRTNATTPDPNNPTLTINVGETRTTGLELAATGNITDKWQVSAGYAWQDGVLKGNDFIRLAQVPEQQFSLWNRFEVTPRLGLGLGVTHQSDQFAAIRTSSAATRLPGFTRVDAAAFYEVSDRVEVQLNIENLFDADYFPDAHNNANISTGAPLNARLTVSTRF</sequence>
<keyword evidence="5 12" id="KW-0812">Transmembrane</keyword>
<evidence type="ECO:0000256" key="3">
    <source>
        <dbReference type="ARBA" id="ARBA00022452"/>
    </source>
</evidence>
<comment type="caution">
    <text evidence="14">The sequence shown here is derived from an EMBL/GenBank/DDBJ whole genome shotgun (WGS) entry which is preliminary data.</text>
</comment>
<evidence type="ECO:0000256" key="6">
    <source>
        <dbReference type="ARBA" id="ARBA00022729"/>
    </source>
</evidence>
<name>A0A258FC78_9CAUL</name>
<evidence type="ECO:0000256" key="12">
    <source>
        <dbReference type="PROSITE-ProRule" id="PRU01360"/>
    </source>
</evidence>
<organism evidence="14 15">
    <name type="scientific">Brevundimonas subvibrioides</name>
    <dbReference type="NCBI Taxonomy" id="74313"/>
    <lineage>
        <taxon>Bacteria</taxon>
        <taxon>Pseudomonadati</taxon>
        <taxon>Pseudomonadota</taxon>
        <taxon>Alphaproteobacteria</taxon>
        <taxon>Caulobacterales</taxon>
        <taxon>Caulobacteraceae</taxon>
        <taxon>Brevundimonas</taxon>
    </lineage>
</organism>
<comment type="similarity">
    <text evidence="12">Belongs to the TonB-dependent receptor family.</text>
</comment>
<keyword evidence="8" id="KW-0406">Ion transport</keyword>
<dbReference type="GO" id="GO:0009279">
    <property type="term" value="C:cell outer membrane"/>
    <property type="evidence" value="ECO:0007669"/>
    <property type="project" value="UniProtKB-SubCell"/>
</dbReference>
<evidence type="ECO:0000256" key="10">
    <source>
        <dbReference type="ARBA" id="ARBA00023136"/>
    </source>
</evidence>
<keyword evidence="2 12" id="KW-0813">Transport</keyword>
<evidence type="ECO:0000313" key="14">
    <source>
        <dbReference type="EMBL" id="OYX30180.1"/>
    </source>
</evidence>
<dbReference type="Proteomes" id="UP000215595">
    <property type="component" value="Unassembled WGS sequence"/>
</dbReference>
<keyword evidence="11 12" id="KW-0998">Cell outer membrane</keyword>
<evidence type="ECO:0000259" key="13">
    <source>
        <dbReference type="Pfam" id="PF00593"/>
    </source>
</evidence>
<accession>A0A258FC78</accession>
<evidence type="ECO:0000256" key="2">
    <source>
        <dbReference type="ARBA" id="ARBA00022448"/>
    </source>
</evidence>
<dbReference type="InterPro" id="IPR036942">
    <property type="entry name" value="Beta-barrel_TonB_sf"/>
</dbReference>
<dbReference type="EMBL" id="NCEB01000049">
    <property type="protein sequence ID" value="OYX30180.1"/>
    <property type="molecule type" value="Genomic_DNA"/>
</dbReference>
<evidence type="ECO:0000256" key="9">
    <source>
        <dbReference type="ARBA" id="ARBA00023077"/>
    </source>
</evidence>
<evidence type="ECO:0000256" key="4">
    <source>
        <dbReference type="ARBA" id="ARBA00022496"/>
    </source>
</evidence>
<dbReference type="GO" id="GO:0015344">
    <property type="term" value="F:siderophore uptake transmembrane transporter activity"/>
    <property type="evidence" value="ECO:0007669"/>
    <property type="project" value="TreeGrafter"/>
</dbReference>
<proteinExistence type="inferred from homology"/>